<evidence type="ECO:0000256" key="4">
    <source>
        <dbReference type="ARBA" id="ARBA00023163"/>
    </source>
</evidence>
<dbReference type="Proteomes" id="UP000004835">
    <property type="component" value="Unassembled WGS sequence"/>
</dbReference>
<dbReference type="AlphaFoldDB" id="F0EF16"/>
<evidence type="ECO:0000256" key="2">
    <source>
        <dbReference type="ARBA" id="ARBA00023015"/>
    </source>
</evidence>
<keyword evidence="3" id="KW-0238">DNA-binding</keyword>
<reference evidence="6 7" key="1">
    <citation type="submission" date="2011-01" db="EMBL/GenBank/DDBJ databases">
        <authorList>
            <person name="Muzny D."/>
            <person name="Qin X."/>
            <person name="Deng J."/>
            <person name="Jiang H."/>
            <person name="Liu Y."/>
            <person name="Qu J."/>
            <person name="Song X.-Z."/>
            <person name="Zhang L."/>
            <person name="Thornton R."/>
            <person name="Coyle M."/>
            <person name="Francisco L."/>
            <person name="Jackson L."/>
            <person name="Javaid M."/>
            <person name="Korchina V."/>
            <person name="Kovar C."/>
            <person name="Mata R."/>
            <person name="Mathew T."/>
            <person name="Ngo R."/>
            <person name="Nguyen L."/>
            <person name="Nguyen N."/>
            <person name="Okwuonu G."/>
            <person name="Ongeri F."/>
            <person name="Pham C."/>
            <person name="Simmons D."/>
            <person name="Wilczek-Boney K."/>
            <person name="Hale W."/>
            <person name="Jakkamsetti A."/>
            <person name="Pham P."/>
            <person name="Ruth R."/>
            <person name="San Lucas F."/>
            <person name="Warren J."/>
            <person name="Zhang J."/>
            <person name="Zhao Z."/>
            <person name="Zhou C."/>
            <person name="Zhu D."/>
            <person name="Lee S."/>
            <person name="Bess C."/>
            <person name="Blankenburg K."/>
            <person name="Forbes L."/>
            <person name="Fu Q."/>
            <person name="Gubbala S."/>
            <person name="Hirani K."/>
            <person name="Jayaseelan J.C."/>
            <person name="Lara F."/>
            <person name="Munidasa M."/>
            <person name="Palculict T."/>
            <person name="Patil S."/>
            <person name="Pu L.-L."/>
            <person name="Saada N."/>
            <person name="Tang L."/>
            <person name="Weissenberger G."/>
            <person name="Zhu Y."/>
            <person name="Hemphill L."/>
            <person name="Shang Y."/>
            <person name="Youmans B."/>
            <person name="Ayvaz T."/>
            <person name="Ross M."/>
            <person name="Santibanez J."/>
            <person name="Aqrawi P."/>
            <person name="Gross S."/>
            <person name="Joshi V."/>
            <person name="Fowler G."/>
            <person name="Nazareth L."/>
            <person name="Reid J."/>
            <person name="Worley K."/>
            <person name="Petrosino J."/>
            <person name="Highlander S."/>
            <person name="Gibbs R."/>
        </authorList>
    </citation>
    <scope>NUCLEOTIDE SEQUENCE [LARGE SCALE GENOMIC DNA]</scope>
    <source>
        <strain evidence="6 7">ATCC 12755</strain>
    </source>
</reference>
<dbReference type="SUPFAM" id="SSF53850">
    <property type="entry name" value="Periplasmic binding protein-like II"/>
    <property type="match status" value="1"/>
</dbReference>
<dbReference type="Gene3D" id="3.40.190.290">
    <property type="match status" value="1"/>
</dbReference>
<feature type="domain" description="HTH lysR-type" evidence="5">
    <location>
        <begin position="12"/>
        <end position="66"/>
    </location>
</feature>
<evidence type="ECO:0000313" key="6">
    <source>
        <dbReference type="EMBL" id="EGC71284.1"/>
    </source>
</evidence>
<protein>
    <submittedName>
        <fullName evidence="6">LysR substrate binding domain protein</fullName>
    </submittedName>
</protein>
<dbReference type="PRINTS" id="PR00039">
    <property type="entry name" value="HTHLYSR"/>
</dbReference>
<dbReference type="Pfam" id="PF03466">
    <property type="entry name" value="LysR_substrate"/>
    <property type="match status" value="1"/>
</dbReference>
<dbReference type="Gene3D" id="1.10.10.10">
    <property type="entry name" value="Winged helix-like DNA-binding domain superfamily/Winged helix DNA-binding domain"/>
    <property type="match status" value="1"/>
</dbReference>
<proteinExistence type="inferred from homology"/>
<dbReference type="SUPFAM" id="SSF46785">
    <property type="entry name" value="Winged helix' DNA-binding domain"/>
    <property type="match status" value="1"/>
</dbReference>
<dbReference type="PROSITE" id="PS50931">
    <property type="entry name" value="HTH_LYSR"/>
    <property type="match status" value="1"/>
</dbReference>
<dbReference type="PANTHER" id="PTHR30126:SF40">
    <property type="entry name" value="HTH-TYPE TRANSCRIPTIONAL REGULATOR GLTR"/>
    <property type="match status" value="1"/>
</dbReference>
<accession>F0EF16</accession>
<keyword evidence="2" id="KW-0805">Transcription regulation</keyword>
<evidence type="ECO:0000259" key="5">
    <source>
        <dbReference type="PROSITE" id="PS50931"/>
    </source>
</evidence>
<evidence type="ECO:0000256" key="3">
    <source>
        <dbReference type="ARBA" id="ARBA00023125"/>
    </source>
</evidence>
<organism evidence="6 7">
    <name type="scientific">Enterococcus casseliflavus ATCC 12755</name>
    <dbReference type="NCBI Taxonomy" id="888066"/>
    <lineage>
        <taxon>Bacteria</taxon>
        <taxon>Bacillati</taxon>
        <taxon>Bacillota</taxon>
        <taxon>Bacilli</taxon>
        <taxon>Lactobacillales</taxon>
        <taxon>Enterococcaceae</taxon>
        <taxon>Enterococcus</taxon>
    </lineage>
</organism>
<gene>
    <name evidence="6" type="ORF">HMPREF9087_0034</name>
</gene>
<comment type="caution">
    <text evidence="6">The sequence shown here is derived from an EMBL/GenBank/DDBJ whole genome shotgun (WGS) entry which is preliminary data.</text>
</comment>
<dbReference type="EMBL" id="AEWT01000001">
    <property type="protein sequence ID" value="EGC71284.1"/>
    <property type="molecule type" value="Genomic_DNA"/>
</dbReference>
<name>F0EF16_ENTCA</name>
<comment type="similarity">
    <text evidence="1">Belongs to the LysR transcriptional regulatory family.</text>
</comment>
<dbReference type="InterPro" id="IPR036388">
    <property type="entry name" value="WH-like_DNA-bd_sf"/>
</dbReference>
<dbReference type="InterPro" id="IPR000847">
    <property type="entry name" value="LysR_HTH_N"/>
</dbReference>
<dbReference type="GO" id="GO:0000976">
    <property type="term" value="F:transcription cis-regulatory region binding"/>
    <property type="evidence" value="ECO:0007669"/>
    <property type="project" value="TreeGrafter"/>
</dbReference>
<sequence length="296" mass="33370">MEKERGTNVDFIKELHSFKTIVEEGTFTKAAAKLNYAQSTVTNHIKKLEEELEVALFLEGKSNVLTLEGELLKQAVPGLIAQWEEVKEQLLNASNTVEYSLRMGIVPPYDMLILPELLHVFSHQYPKIKFEIMVGSTLALADALKENRIDFALCSLPHEDSFVYEELFQEEICCITSITNPLIIKELADLTGIHLYSSGGDCPALRNIEGYLDQCVPSLQWEYVSSSTTIPYLIEQTGFCGLVPRSIIDQTCAQVKILSLPLPNLRMTIGLLSKQPLTLFPNITKKFVFELKMRLL</sequence>
<evidence type="ECO:0000256" key="1">
    <source>
        <dbReference type="ARBA" id="ARBA00009437"/>
    </source>
</evidence>
<dbReference type="PANTHER" id="PTHR30126">
    <property type="entry name" value="HTH-TYPE TRANSCRIPTIONAL REGULATOR"/>
    <property type="match status" value="1"/>
</dbReference>
<dbReference type="InterPro" id="IPR036390">
    <property type="entry name" value="WH_DNA-bd_sf"/>
</dbReference>
<dbReference type="InterPro" id="IPR005119">
    <property type="entry name" value="LysR_subst-bd"/>
</dbReference>
<evidence type="ECO:0000313" key="7">
    <source>
        <dbReference type="Proteomes" id="UP000004835"/>
    </source>
</evidence>
<keyword evidence="4" id="KW-0804">Transcription</keyword>
<dbReference type="CDD" id="cd05466">
    <property type="entry name" value="PBP2_LTTR_substrate"/>
    <property type="match status" value="1"/>
</dbReference>
<dbReference type="Pfam" id="PF00126">
    <property type="entry name" value="HTH_1"/>
    <property type="match status" value="1"/>
</dbReference>
<dbReference type="HOGENOM" id="CLU_039613_6_2_9"/>
<dbReference type="GO" id="GO:0003700">
    <property type="term" value="F:DNA-binding transcription factor activity"/>
    <property type="evidence" value="ECO:0007669"/>
    <property type="project" value="InterPro"/>
</dbReference>